<gene>
    <name evidence="3" type="ORF">FRACYDRAFT_195903</name>
</gene>
<dbReference type="Proteomes" id="UP000095751">
    <property type="component" value="Unassembled WGS sequence"/>
</dbReference>
<proteinExistence type="predicted"/>
<dbReference type="Pfam" id="PF13679">
    <property type="entry name" value="Methyltransf_32"/>
    <property type="match status" value="1"/>
</dbReference>
<protein>
    <recommendedName>
        <fullName evidence="2">Methyltransferase domain-containing protein</fullName>
    </recommendedName>
</protein>
<keyword evidence="4" id="KW-1185">Reference proteome</keyword>
<dbReference type="EMBL" id="KV784378">
    <property type="protein sequence ID" value="OEU08897.1"/>
    <property type="molecule type" value="Genomic_DNA"/>
</dbReference>
<dbReference type="AlphaFoldDB" id="A0A1E7ESS8"/>
<dbReference type="InterPro" id="IPR025714">
    <property type="entry name" value="Methyltranfer_dom"/>
</dbReference>
<sequence length="449" mass="51710">MERLNEDPISKQYPKLFNLIPNIFLKWRKRYSITNPKLWKRLSDLDRVIKEFIEACPVIDSVLTMIENEKNQDDEESEGKKQKECYTIIDLCSGKGYLGMILSEMLPPSKIFRIVLMDIAWPMRNVPNAKSKPQHINWDHIYGNIDIIIEDDNGTTSTSSTPPNTYYDTWPIPIDTSKQDLKSSRQLKKISEHFLSNKDHPVIMIGIHLCGILSMRAIDLYNTNRNIKLFVLKPCCLPGMVHAKRKEIFSFNKDHLSSLKNNHPNQHTFKAEDVCVHGKWKRNKWINGPPRSHLQPKFIKWCTNLYHGINEIDYDDDINNNNNNNNNNNKLLTAETTTTAESSGSTEDNDDSNSSNDNDVDVEIESLTINSNDNSVVKQPDGDDDDNVAVETITETKISTTTQKLHTRIQVQHDGGFQNDFIFAERLPISSTKVWYELNKYKVEVEVEV</sequence>
<reference evidence="3 4" key="1">
    <citation type="submission" date="2016-09" db="EMBL/GenBank/DDBJ databases">
        <title>Extensive genetic diversity and differential bi-allelic expression allows diatom success in the polar Southern Ocean.</title>
        <authorList>
            <consortium name="DOE Joint Genome Institute"/>
            <person name="Mock T."/>
            <person name="Otillar R.P."/>
            <person name="Strauss J."/>
            <person name="Dupont C."/>
            <person name="Frickenhaus S."/>
            <person name="Maumus F."/>
            <person name="Mcmullan M."/>
            <person name="Sanges R."/>
            <person name="Schmutz J."/>
            <person name="Toseland A."/>
            <person name="Valas R."/>
            <person name="Veluchamy A."/>
            <person name="Ward B.J."/>
            <person name="Allen A."/>
            <person name="Barry K."/>
            <person name="Falciatore A."/>
            <person name="Ferrante M."/>
            <person name="Fortunato A.E."/>
            <person name="Gloeckner G."/>
            <person name="Gruber A."/>
            <person name="Hipkin R."/>
            <person name="Janech M."/>
            <person name="Kroth P."/>
            <person name="Leese F."/>
            <person name="Lindquist E."/>
            <person name="Lyon B.R."/>
            <person name="Martin J."/>
            <person name="Mayer C."/>
            <person name="Parker M."/>
            <person name="Quesneville H."/>
            <person name="Raymond J."/>
            <person name="Uhlig C."/>
            <person name="Valentin K.U."/>
            <person name="Worden A.Z."/>
            <person name="Armbrust E.V."/>
            <person name="Bowler C."/>
            <person name="Green B."/>
            <person name="Moulton V."/>
            <person name="Van Oosterhout C."/>
            <person name="Grigoriev I."/>
        </authorList>
    </citation>
    <scope>NUCLEOTIDE SEQUENCE [LARGE SCALE GENOMIC DNA]</scope>
    <source>
        <strain evidence="3 4">CCMP1102</strain>
    </source>
</reference>
<evidence type="ECO:0000313" key="3">
    <source>
        <dbReference type="EMBL" id="OEU08897.1"/>
    </source>
</evidence>
<feature type="region of interest" description="Disordered" evidence="1">
    <location>
        <begin position="336"/>
        <end position="359"/>
    </location>
</feature>
<name>A0A1E7ESS8_9STRA</name>
<dbReference type="OrthoDB" id="496551at2759"/>
<accession>A0A1E7ESS8</accession>
<evidence type="ECO:0000313" key="4">
    <source>
        <dbReference type="Proteomes" id="UP000095751"/>
    </source>
</evidence>
<dbReference type="InParanoid" id="A0A1E7ESS8"/>
<dbReference type="KEGG" id="fcy:FRACYDRAFT_195903"/>
<dbReference type="InterPro" id="IPR029063">
    <property type="entry name" value="SAM-dependent_MTases_sf"/>
</dbReference>
<feature type="compositionally biased region" description="Low complexity" evidence="1">
    <location>
        <begin position="336"/>
        <end position="357"/>
    </location>
</feature>
<evidence type="ECO:0000256" key="1">
    <source>
        <dbReference type="SAM" id="MobiDB-lite"/>
    </source>
</evidence>
<organism evidence="3 4">
    <name type="scientific">Fragilariopsis cylindrus CCMP1102</name>
    <dbReference type="NCBI Taxonomy" id="635003"/>
    <lineage>
        <taxon>Eukaryota</taxon>
        <taxon>Sar</taxon>
        <taxon>Stramenopiles</taxon>
        <taxon>Ochrophyta</taxon>
        <taxon>Bacillariophyta</taxon>
        <taxon>Bacillariophyceae</taxon>
        <taxon>Bacillariophycidae</taxon>
        <taxon>Bacillariales</taxon>
        <taxon>Bacillariaceae</taxon>
        <taxon>Fragilariopsis</taxon>
    </lineage>
</organism>
<evidence type="ECO:0000259" key="2">
    <source>
        <dbReference type="Pfam" id="PF13679"/>
    </source>
</evidence>
<feature type="domain" description="Methyltransferase" evidence="2">
    <location>
        <begin position="80"/>
        <end position="237"/>
    </location>
</feature>
<dbReference type="SUPFAM" id="SSF53335">
    <property type="entry name" value="S-adenosyl-L-methionine-dependent methyltransferases"/>
    <property type="match status" value="1"/>
</dbReference>